<sequence>MKRCVETAVILVMSAVLTATALMMMQPYGLAGVALAFTIAGVYIALMVLIVTVKCCSWDSNAQPDVERQASPTNDAPPPYDQVVTKPPSYRTLFFPSPPRLLAALATNPGLMTPPGDTKTAAGLAASFGAPLSAPGALPSSHPVGDLTSGVVSATQDEVAAPGDTTTERRTGEEGAPAPEGEPGSSSPPSRPRTPRRVRFELADSESDGGQENPEPLPDESIAEADSSKS</sequence>
<feature type="compositionally biased region" description="Low complexity" evidence="1">
    <location>
        <begin position="174"/>
        <end position="188"/>
    </location>
</feature>
<feature type="region of interest" description="Disordered" evidence="1">
    <location>
        <begin position="154"/>
        <end position="230"/>
    </location>
</feature>
<accession>A0A3R7PC81</accession>
<protein>
    <submittedName>
        <fullName evidence="3">Uncharacterized protein</fullName>
    </submittedName>
</protein>
<evidence type="ECO:0000313" key="4">
    <source>
        <dbReference type="Proteomes" id="UP000283509"/>
    </source>
</evidence>
<evidence type="ECO:0000313" key="3">
    <source>
        <dbReference type="EMBL" id="ROT66452.1"/>
    </source>
</evidence>
<organism evidence="3 4">
    <name type="scientific">Penaeus vannamei</name>
    <name type="common">Whiteleg shrimp</name>
    <name type="synonym">Litopenaeus vannamei</name>
    <dbReference type="NCBI Taxonomy" id="6689"/>
    <lineage>
        <taxon>Eukaryota</taxon>
        <taxon>Metazoa</taxon>
        <taxon>Ecdysozoa</taxon>
        <taxon>Arthropoda</taxon>
        <taxon>Crustacea</taxon>
        <taxon>Multicrustacea</taxon>
        <taxon>Malacostraca</taxon>
        <taxon>Eumalacostraca</taxon>
        <taxon>Eucarida</taxon>
        <taxon>Decapoda</taxon>
        <taxon>Dendrobranchiata</taxon>
        <taxon>Penaeoidea</taxon>
        <taxon>Penaeidae</taxon>
        <taxon>Penaeus</taxon>
    </lineage>
</organism>
<dbReference type="OrthoDB" id="6362814at2759"/>
<gene>
    <name evidence="3" type="ORF">C7M84_015524</name>
</gene>
<keyword evidence="2" id="KW-1133">Transmembrane helix</keyword>
<keyword evidence="2" id="KW-0812">Transmembrane</keyword>
<comment type="caution">
    <text evidence="3">The sequence shown here is derived from an EMBL/GenBank/DDBJ whole genome shotgun (WGS) entry which is preliminary data.</text>
</comment>
<dbReference type="EMBL" id="QCYY01002933">
    <property type="protein sequence ID" value="ROT66452.1"/>
    <property type="molecule type" value="Genomic_DNA"/>
</dbReference>
<proteinExistence type="predicted"/>
<keyword evidence="4" id="KW-1185">Reference proteome</keyword>
<dbReference type="Proteomes" id="UP000283509">
    <property type="component" value="Unassembled WGS sequence"/>
</dbReference>
<evidence type="ECO:0000256" key="2">
    <source>
        <dbReference type="SAM" id="Phobius"/>
    </source>
</evidence>
<evidence type="ECO:0000256" key="1">
    <source>
        <dbReference type="SAM" id="MobiDB-lite"/>
    </source>
</evidence>
<name>A0A3R7PC81_PENVA</name>
<reference evidence="3 4" key="1">
    <citation type="submission" date="2018-04" db="EMBL/GenBank/DDBJ databases">
        <authorList>
            <person name="Zhang X."/>
            <person name="Yuan J."/>
            <person name="Li F."/>
            <person name="Xiang J."/>
        </authorList>
    </citation>
    <scope>NUCLEOTIDE SEQUENCE [LARGE SCALE GENOMIC DNA]</scope>
    <source>
        <tissue evidence="3">Muscle</tissue>
    </source>
</reference>
<reference evidence="3 4" key="2">
    <citation type="submission" date="2019-01" db="EMBL/GenBank/DDBJ databases">
        <title>The decoding of complex shrimp genome reveals the adaptation for benthos swimmer, frequently molting mechanism and breeding impact on genome.</title>
        <authorList>
            <person name="Sun Y."/>
            <person name="Gao Y."/>
            <person name="Yu Y."/>
        </authorList>
    </citation>
    <scope>NUCLEOTIDE SEQUENCE [LARGE SCALE GENOMIC DNA]</scope>
    <source>
        <tissue evidence="3">Muscle</tissue>
    </source>
</reference>
<keyword evidence="2" id="KW-0472">Membrane</keyword>
<feature type="transmembrane region" description="Helical" evidence="2">
    <location>
        <begin position="31"/>
        <end position="53"/>
    </location>
</feature>
<feature type="transmembrane region" description="Helical" evidence="2">
    <location>
        <begin position="7"/>
        <end position="25"/>
    </location>
</feature>
<dbReference type="AlphaFoldDB" id="A0A3R7PC81"/>